<reference evidence="5 6" key="1">
    <citation type="submission" date="2015-07" db="EMBL/GenBank/DDBJ databases">
        <title>Genome analysis of myxobacterium Chondromyces crocatus Cm c5 reveals a high potential for natural compound synthesis and the genetic basis for the loss of fruiting body formation.</title>
        <authorList>
            <person name="Zaburannyi N."/>
            <person name="Bunk B."/>
            <person name="Maier J."/>
            <person name="Overmann J."/>
            <person name="Mueller R."/>
        </authorList>
    </citation>
    <scope>NUCLEOTIDE SEQUENCE [LARGE SCALE GENOMIC DNA]</scope>
    <source>
        <strain evidence="5 6">Cm c5</strain>
    </source>
</reference>
<proteinExistence type="inferred from homology"/>
<evidence type="ECO:0000313" key="6">
    <source>
        <dbReference type="Proteomes" id="UP000067626"/>
    </source>
</evidence>
<name>A0A0K1E7N9_CHOCO</name>
<dbReference type="Proteomes" id="UP000067626">
    <property type="component" value="Chromosome"/>
</dbReference>
<feature type="chain" id="PRO_5005458993" evidence="3">
    <location>
        <begin position="18"/>
        <end position="379"/>
    </location>
</feature>
<feature type="signal peptide" evidence="3">
    <location>
        <begin position="1"/>
        <end position="17"/>
    </location>
</feature>
<dbReference type="RefSeq" id="WP_050429327.1">
    <property type="nucleotide sequence ID" value="NZ_CP012159.1"/>
</dbReference>
<dbReference type="KEGG" id="ccro:CMC5_010000"/>
<organism evidence="5 6">
    <name type="scientific">Chondromyces crocatus</name>
    <dbReference type="NCBI Taxonomy" id="52"/>
    <lineage>
        <taxon>Bacteria</taxon>
        <taxon>Pseudomonadati</taxon>
        <taxon>Myxococcota</taxon>
        <taxon>Polyangia</taxon>
        <taxon>Polyangiales</taxon>
        <taxon>Polyangiaceae</taxon>
        <taxon>Chondromyces</taxon>
    </lineage>
</organism>
<dbReference type="InterPro" id="IPR029052">
    <property type="entry name" value="Metallo-depent_PP-like"/>
</dbReference>
<keyword evidence="6" id="KW-1185">Reference proteome</keyword>
<dbReference type="Pfam" id="PF09587">
    <property type="entry name" value="PGA_cap"/>
    <property type="match status" value="1"/>
</dbReference>
<dbReference type="SMART" id="SM00854">
    <property type="entry name" value="PGA_cap"/>
    <property type="match status" value="1"/>
</dbReference>
<keyword evidence="3" id="KW-0732">Signal</keyword>
<dbReference type="PANTHER" id="PTHR33393:SF13">
    <property type="entry name" value="PGA BIOSYNTHESIS PROTEIN CAPA"/>
    <property type="match status" value="1"/>
</dbReference>
<dbReference type="STRING" id="52.CMC5_010000"/>
<feature type="compositionally biased region" description="Basic and acidic residues" evidence="2">
    <location>
        <begin position="33"/>
        <end position="48"/>
    </location>
</feature>
<feature type="region of interest" description="Disordered" evidence="2">
    <location>
        <begin position="24"/>
        <end position="76"/>
    </location>
</feature>
<feature type="compositionally biased region" description="Basic and acidic residues" evidence="2">
    <location>
        <begin position="58"/>
        <end position="69"/>
    </location>
</feature>
<dbReference type="Gene3D" id="3.60.21.10">
    <property type="match status" value="1"/>
</dbReference>
<evidence type="ECO:0000256" key="3">
    <source>
        <dbReference type="SAM" id="SignalP"/>
    </source>
</evidence>
<dbReference type="PANTHER" id="PTHR33393">
    <property type="entry name" value="POLYGLUTAMINE SYNTHESIS ACCESSORY PROTEIN RV0574C-RELATED"/>
    <property type="match status" value="1"/>
</dbReference>
<dbReference type="InterPro" id="IPR052169">
    <property type="entry name" value="CW_Biosynth-Accessory"/>
</dbReference>
<evidence type="ECO:0000256" key="2">
    <source>
        <dbReference type="SAM" id="MobiDB-lite"/>
    </source>
</evidence>
<feature type="domain" description="Capsule synthesis protein CapA" evidence="4">
    <location>
        <begin position="79"/>
        <end position="308"/>
    </location>
</feature>
<comment type="similarity">
    <text evidence="1">Belongs to the CapA family.</text>
</comment>
<dbReference type="SUPFAM" id="SSF56300">
    <property type="entry name" value="Metallo-dependent phosphatases"/>
    <property type="match status" value="1"/>
</dbReference>
<sequence>MKLARSALVLTAVVVCAACTEAQGTGAEAQGAGEERPGAAEKRIEERGPAAPSMDLTEASRSKKERADETGLDEEPSLRISAVGDCTIGTDLKSRWGVGSFHVEMQERGGDLAYPFSGVVGLLSQDDLTIANLETTLTTHEPREPSAGLQFRGDPAWARMLVLGSVEAVSVANNHAYDLGRVGFEDTVRAVQAQGVGVFGFGLVDRRTIKGIEVVNLGYTGGEPSSIMKDMVRSVSREKRPDNLVIVSFHWGGEGVYQPNGDQIRLGRGAIDAGADLVLGHHPHVIQGIETYRGREIVYSLGNFVFGGHSNPEDKDTIIYQATFQRKEGRVVPKESQAIPARVSSVPERNDYRPVLLDGAEKARVLEKLRGYSAALAMH</sequence>
<evidence type="ECO:0000259" key="4">
    <source>
        <dbReference type="SMART" id="SM00854"/>
    </source>
</evidence>
<protein>
    <submittedName>
        <fullName evidence="5">Capsular polysaccharide biosynthesis protein</fullName>
    </submittedName>
</protein>
<dbReference type="CDD" id="cd07381">
    <property type="entry name" value="MPP_CapA"/>
    <property type="match status" value="1"/>
</dbReference>
<dbReference type="InterPro" id="IPR019079">
    <property type="entry name" value="Capsule_synth_CapA"/>
</dbReference>
<gene>
    <name evidence="5" type="ORF">CMC5_010000</name>
</gene>
<dbReference type="OrthoDB" id="5405713at2"/>
<evidence type="ECO:0000313" key="5">
    <source>
        <dbReference type="EMBL" id="AKT36879.1"/>
    </source>
</evidence>
<evidence type="ECO:0000256" key="1">
    <source>
        <dbReference type="ARBA" id="ARBA00005662"/>
    </source>
</evidence>
<dbReference type="EMBL" id="CP012159">
    <property type="protein sequence ID" value="AKT36879.1"/>
    <property type="molecule type" value="Genomic_DNA"/>
</dbReference>
<dbReference type="AlphaFoldDB" id="A0A0K1E7N9"/>
<accession>A0A0K1E7N9</accession>